<dbReference type="Pfam" id="PF02780">
    <property type="entry name" value="Transketolase_C"/>
    <property type="match status" value="1"/>
</dbReference>
<dbReference type="SMART" id="SM00861">
    <property type="entry name" value="Transket_pyr"/>
    <property type="match status" value="1"/>
</dbReference>
<dbReference type="EMBL" id="LOJF01000001">
    <property type="protein sequence ID" value="KUH58985.1"/>
    <property type="molecule type" value="Genomic_DNA"/>
</dbReference>
<dbReference type="Gene3D" id="3.40.50.970">
    <property type="match status" value="1"/>
</dbReference>
<dbReference type="RefSeq" id="WP_059052809.1">
    <property type="nucleotide sequence ID" value="NZ_LOJF01000001.1"/>
</dbReference>
<gene>
    <name evidence="2" type="ORF">AUL39_01185</name>
</gene>
<name>A0A100YWH8_TRASO</name>
<evidence type="ECO:0000259" key="1">
    <source>
        <dbReference type="SMART" id="SM00861"/>
    </source>
</evidence>
<dbReference type="Gene3D" id="3.40.50.920">
    <property type="match status" value="1"/>
</dbReference>
<keyword evidence="3" id="KW-1185">Reference proteome</keyword>
<dbReference type="OrthoDB" id="8732661at2"/>
<dbReference type="SUPFAM" id="SSF52518">
    <property type="entry name" value="Thiamin diphosphate-binding fold (THDP-binding)"/>
    <property type="match status" value="1"/>
</dbReference>
<reference evidence="2 3" key="1">
    <citation type="submission" date="2015-12" db="EMBL/GenBank/DDBJ databases">
        <title>Draft Genome Sequence of Olsenella scatoligenes SK9K4T; a Producer of 3-Methylindole- (skatole) and 4-Methylphenol- (p-cresol) Isolated from Pig Feces.</title>
        <authorList>
            <person name="Li X."/>
            <person name="Borg B."/>
            <person name="Canibe N."/>
        </authorList>
    </citation>
    <scope>NUCLEOTIDE SEQUENCE [LARGE SCALE GENOMIC DNA]</scope>
    <source>
        <strain evidence="2 3">SK9K4</strain>
    </source>
</reference>
<dbReference type="GO" id="GO:0000287">
    <property type="term" value="F:magnesium ion binding"/>
    <property type="evidence" value="ECO:0007669"/>
    <property type="project" value="UniProtKB-ARBA"/>
</dbReference>
<organism evidence="2 3">
    <name type="scientific">Tractidigestivibacter scatoligenes</name>
    <name type="common">Olsenella scatoligenes</name>
    <dbReference type="NCBI Taxonomy" id="1299998"/>
    <lineage>
        <taxon>Bacteria</taxon>
        <taxon>Bacillati</taxon>
        <taxon>Actinomycetota</taxon>
        <taxon>Coriobacteriia</taxon>
        <taxon>Coriobacteriales</taxon>
        <taxon>Atopobiaceae</taxon>
        <taxon>Tractidigestivibacter</taxon>
    </lineage>
</organism>
<comment type="caution">
    <text evidence="2">The sequence shown here is derived from an EMBL/GenBank/DDBJ whole genome shotgun (WGS) entry which is preliminary data.</text>
</comment>
<evidence type="ECO:0000313" key="3">
    <source>
        <dbReference type="Proteomes" id="UP000054078"/>
    </source>
</evidence>
<dbReference type="SUPFAM" id="SSF52922">
    <property type="entry name" value="TK C-terminal domain-like"/>
    <property type="match status" value="1"/>
</dbReference>
<proteinExistence type="predicted"/>
<feature type="domain" description="Transketolase-like pyrimidine-binding" evidence="1">
    <location>
        <begin position="22"/>
        <end position="187"/>
    </location>
</feature>
<dbReference type="PANTHER" id="PTHR43825">
    <property type="entry name" value="PYRUVATE DEHYDROGENASE E1 COMPONENT"/>
    <property type="match status" value="1"/>
</dbReference>
<dbReference type="InterPro" id="IPR009014">
    <property type="entry name" value="Transketo_C/PFOR_II"/>
</dbReference>
<dbReference type="CDD" id="cd07033">
    <property type="entry name" value="TPP_PYR_DXS_TK_like"/>
    <property type="match status" value="1"/>
</dbReference>
<dbReference type="Pfam" id="PF02779">
    <property type="entry name" value="Transket_pyr"/>
    <property type="match status" value="1"/>
</dbReference>
<dbReference type="InterPro" id="IPR033248">
    <property type="entry name" value="Transketolase_C"/>
</dbReference>
<dbReference type="PANTHER" id="PTHR43825:SF1">
    <property type="entry name" value="TRANSKETOLASE-LIKE PYRIMIDINE-BINDING DOMAIN-CONTAINING PROTEIN"/>
    <property type="match status" value="1"/>
</dbReference>
<dbReference type="InterPro" id="IPR051157">
    <property type="entry name" value="PDH/Transketolase"/>
</dbReference>
<dbReference type="InterPro" id="IPR005475">
    <property type="entry name" value="Transketolase-like_Pyr-bd"/>
</dbReference>
<accession>A0A100YWH8</accession>
<sequence>MAREVAAVAPAIVANPAEFDQLDSRVAFGRALGEIAENDSQVMAVVSDYGRRLALDALRSKLPGSVVQCGIAEQNQVEVASALANEGFHVFAPSYAPFITARVLDQVRVNLGMMESPVVLVGLGAGYHAGILGPSHMALEDLACMRSIPGLAVVTPATNTELACALAELARNPRPAYVRITQAPAGDRALPAGDFELGRCRVLADDAPGDKTDVAIAACGSITSRALTAAGLLRERGLSCRVVAVGTIKPLDQRVVELLACSRLAVTVEEHSVVGGLGGLLAEELLDRGAAPGLLRLGAPDRYPEADEQSRLLERAGLTPGGMATAILARLG</sequence>
<protein>
    <recommendedName>
        <fullName evidence="1">Transketolase-like pyrimidine-binding domain-containing protein</fullName>
    </recommendedName>
</protein>
<dbReference type="AlphaFoldDB" id="A0A100YWH8"/>
<dbReference type="Proteomes" id="UP000054078">
    <property type="component" value="Unassembled WGS sequence"/>
</dbReference>
<evidence type="ECO:0000313" key="2">
    <source>
        <dbReference type="EMBL" id="KUH58985.1"/>
    </source>
</evidence>
<dbReference type="InterPro" id="IPR029061">
    <property type="entry name" value="THDP-binding"/>
</dbReference>
<dbReference type="STRING" id="1299998.AUL39_01185"/>